<dbReference type="PANTHER" id="PTHR10587:SF98">
    <property type="entry name" value="CHITIN DEACETYLASE"/>
    <property type="match status" value="1"/>
</dbReference>
<dbReference type="Gene3D" id="3.20.20.370">
    <property type="entry name" value="Glycoside hydrolase/deacetylase"/>
    <property type="match status" value="1"/>
</dbReference>
<comment type="caution">
    <text evidence="3">The sequence shown here is derived from an EMBL/GenBank/DDBJ whole genome shotgun (WGS) entry which is preliminary data.</text>
</comment>
<evidence type="ECO:0000313" key="3">
    <source>
        <dbReference type="EMBL" id="KAF7726660.1"/>
    </source>
</evidence>
<dbReference type="PROSITE" id="PS51677">
    <property type="entry name" value="NODB"/>
    <property type="match status" value="1"/>
</dbReference>
<dbReference type="OrthoDB" id="407355at2759"/>
<protein>
    <recommendedName>
        <fullName evidence="2">NodB homology domain-containing protein</fullName>
    </recommendedName>
</protein>
<dbReference type="Proteomes" id="UP000605846">
    <property type="component" value="Unassembled WGS sequence"/>
</dbReference>
<name>A0A8H7BWT0_9FUNG</name>
<accession>A0A8H7BWT0</accession>
<dbReference type="EMBL" id="JABAYA010000074">
    <property type="protein sequence ID" value="KAF7726660.1"/>
    <property type="molecule type" value="Genomic_DNA"/>
</dbReference>
<evidence type="ECO:0000259" key="2">
    <source>
        <dbReference type="PROSITE" id="PS51677"/>
    </source>
</evidence>
<evidence type="ECO:0000256" key="1">
    <source>
        <dbReference type="SAM" id="Phobius"/>
    </source>
</evidence>
<dbReference type="GO" id="GO:0016020">
    <property type="term" value="C:membrane"/>
    <property type="evidence" value="ECO:0007669"/>
    <property type="project" value="TreeGrafter"/>
</dbReference>
<organism evidence="3 4">
    <name type="scientific">Apophysomyces ossiformis</name>
    <dbReference type="NCBI Taxonomy" id="679940"/>
    <lineage>
        <taxon>Eukaryota</taxon>
        <taxon>Fungi</taxon>
        <taxon>Fungi incertae sedis</taxon>
        <taxon>Mucoromycota</taxon>
        <taxon>Mucoromycotina</taxon>
        <taxon>Mucoromycetes</taxon>
        <taxon>Mucorales</taxon>
        <taxon>Mucorineae</taxon>
        <taxon>Mucoraceae</taxon>
        <taxon>Apophysomyces</taxon>
    </lineage>
</organism>
<keyword evidence="4" id="KW-1185">Reference proteome</keyword>
<dbReference type="InterPro" id="IPR002509">
    <property type="entry name" value="NODB_dom"/>
</dbReference>
<keyword evidence="1" id="KW-1133">Transmembrane helix</keyword>
<reference evidence="3" key="1">
    <citation type="submission" date="2020-01" db="EMBL/GenBank/DDBJ databases">
        <title>Genome Sequencing of Three Apophysomyces-Like Fungal Strains Confirms a Novel Fungal Genus in the Mucoromycota with divergent Burkholderia-like Endosymbiotic Bacteria.</title>
        <authorList>
            <person name="Stajich J.E."/>
            <person name="Macias A.M."/>
            <person name="Carter-House D."/>
            <person name="Lovett B."/>
            <person name="Kasson L.R."/>
            <person name="Berry K."/>
            <person name="Grigoriev I."/>
            <person name="Chang Y."/>
            <person name="Spatafora J."/>
            <person name="Kasson M.T."/>
        </authorList>
    </citation>
    <scope>NUCLEOTIDE SEQUENCE</scope>
    <source>
        <strain evidence="3">NRRL A-21654</strain>
    </source>
</reference>
<feature type="domain" description="NodB homology" evidence="2">
    <location>
        <begin position="141"/>
        <end position="346"/>
    </location>
</feature>
<dbReference type="Pfam" id="PF01522">
    <property type="entry name" value="Polysacc_deac_1"/>
    <property type="match status" value="1"/>
</dbReference>
<dbReference type="InterPro" id="IPR050248">
    <property type="entry name" value="Polysacc_deacetylase_ArnD"/>
</dbReference>
<dbReference type="GO" id="GO:0005975">
    <property type="term" value="P:carbohydrate metabolic process"/>
    <property type="evidence" value="ECO:0007669"/>
    <property type="project" value="InterPro"/>
</dbReference>
<keyword evidence="1" id="KW-0812">Transmembrane</keyword>
<dbReference type="InterPro" id="IPR011330">
    <property type="entry name" value="Glyco_hydro/deAcase_b/a-brl"/>
</dbReference>
<dbReference type="AlphaFoldDB" id="A0A8H7BWT0"/>
<dbReference type="GO" id="GO:0004099">
    <property type="term" value="F:chitin deacetylase activity"/>
    <property type="evidence" value="ECO:0007669"/>
    <property type="project" value="TreeGrafter"/>
</dbReference>
<dbReference type="PANTHER" id="PTHR10587">
    <property type="entry name" value="GLYCOSYL TRANSFERASE-RELATED"/>
    <property type="match status" value="1"/>
</dbReference>
<proteinExistence type="predicted"/>
<feature type="transmembrane region" description="Helical" evidence="1">
    <location>
        <begin position="396"/>
        <end position="415"/>
    </location>
</feature>
<dbReference type="SUPFAM" id="SSF88713">
    <property type="entry name" value="Glycoside hydrolase/deacetylase"/>
    <property type="match status" value="1"/>
</dbReference>
<evidence type="ECO:0000313" key="4">
    <source>
        <dbReference type="Proteomes" id="UP000605846"/>
    </source>
</evidence>
<dbReference type="GO" id="GO:0009272">
    <property type="term" value="P:fungal-type cell wall biogenesis"/>
    <property type="evidence" value="ECO:0007669"/>
    <property type="project" value="UniProtKB-ARBA"/>
</dbReference>
<gene>
    <name evidence="3" type="ORF">EC973_008533</name>
</gene>
<keyword evidence="1" id="KW-0472">Membrane</keyword>
<sequence length="416" mass="46999">MKTVSGLDSLHAAHQRNVLAVSSPVWLANVPTPTNVAKAYPKEENIKVEEVRDHSLLEDIAKYPPAMKQPPTDHPEVQAVVKQLDWSKVPSIAPRKLVNGVFDLARYDYRKDADCWWSASVCRQPKLDYLPEDVYQCPRPGDWGLTFDDGPLRVWSANNTLNQWQEPHLYNFLVENGKQKATLFFIGANVIAYPAAAQRALTDGHTICAHTWSHVQMTALTNEEVVAQFYWTLKAIKQVLGITTRCWRPPFGDVDDRVRAIAWLMGMRTFLWDRDTTDWNLAGYSQGQHTMSKMDMIIKDWLNAHKNGTDDEHGHIVLQHELNNLTVSMAEKWLPAIQKEFNVITPHACMDIALPYWEENFVYPTVSNKSVSTTTTTAKATNPAGNASHSIFASKMVMIHSILSAVATLLLAYAYL</sequence>